<evidence type="ECO:0008006" key="3">
    <source>
        <dbReference type="Google" id="ProtNLM"/>
    </source>
</evidence>
<dbReference type="Proteomes" id="UP000261660">
    <property type="component" value="Unplaced"/>
</dbReference>
<sequence length="143" mass="15979">PTLTLVNIYGPNYDDPVFFNNLLLRLATVEGYSIVGGDFNLVLNPSLDRSTPKSISLSKAATVLKKGIKDKGITEVWRSLHPKQKDFSCYSGTHNTYSKIDMFLVPQDMMSSIKDCSYLAATFSDHNPLKLIWTTNSLQFLAI</sequence>
<organism evidence="1 2">
    <name type="scientific">Labrus bergylta</name>
    <name type="common">ballan wrasse</name>
    <dbReference type="NCBI Taxonomy" id="56723"/>
    <lineage>
        <taxon>Eukaryota</taxon>
        <taxon>Metazoa</taxon>
        <taxon>Chordata</taxon>
        <taxon>Craniata</taxon>
        <taxon>Vertebrata</taxon>
        <taxon>Euteleostomi</taxon>
        <taxon>Actinopterygii</taxon>
        <taxon>Neopterygii</taxon>
        <taxon>Teleostei</taxon>
        <taxon>Neoteleostei</taxon>
        <taxon>Acanthomorphata</taxon>
        <taxon>Eupercaria</taxon>
        <taxon>Labriformes</taxon>
        <taxon>Labridae</taxon>
        <taxon>Labrus</taxon>
    </lineage>
</organism>
<evidence type="ECO:0000313" key="2">
    <source>
        <dbReference type="Proteomes" id="UP000261660"/>
    </source>
</evidence>
<dbReference type="AlphaFoldDB" id="A0A3Q3EAI0"/>
<dbReference type="SUPFAM" id="SSF56219">
    <property type="entry name" value="DNase I-like"/>
    <property type="match status" value="1"/>
</dbReference>
<dbReference type="Ensembl" id="ENSLBET00000004301.1">
    <property type="protein sequence ID" value="ENSLBEP00000004088.1"/>
    <property type="gene ID" value="ENSLBEG00000003157.1"/>
</dbReference>
<protein>
    <recommendedName>
        <fullName evidence="3">Endonuclease/exonuclease/phosphatase domain-containing protein</fullName>
    </recommendedName>
</protein>
<accession>A0A3Q3EAI0</accession>
<dbReference type="InterPro" id="IPR036691">
    <property type="entry name" value="Endo/exonu/phosph_ase_sf"/>
</dbReference>
<reference evidence="1" key="2">
    <citation type="submission" date="2025-09" db="UniProtKB">
        <authorList>
            <consortium name="Ensembl"/>
        </authorList>
    </citation>
    <scope>IDENTIFICATION</scope>
</reference>
<reference evidence="1" key="1">
    <citation type="submission" date="2025-08" db="UniProtKB">
        <authorList>
            <consortium name="Ensembl"/>
        </authorList>
    </citation>
    <scope>IDENTIFICATION</scope>
</reference>
<proteinExistence type="predicted"/>
<evidence type="ECO:0000313" key="1">
    <source>
        <dbReference type="Ensembl" id="ENSLBEP00000004088.1"/>
    </source>
</evidence>
<keyword evidence="2" id="KW-1185">Reference proteome</keyword>
<dbReference type="Gene3D" id="3.60.10.10">
    <property type="entry name" value="Endonuclease/exonuclease/phosphatase"/>
    <property type="match status" value="1"/>
</dbReference>
<dbReference type="STRING" id="56723.ENSLBEP00000004088"/>
<name>A0A3Q3EAI0_9LABR</name>
<dbReference type="InParanoid" id="A0A3Q3EAI0"/>
<dbReference type="GeneTree" id="ENSGT01120000272313"/>